<dbReference type="EMBL" id="CP001016">
    <property type="protein sequence ID" value="ACB96730.1"/>
    <property type="molecule type" value="Genomic_DNA"/>
</dbReference>
<evidence type="ECO:0000256" key="2">
    <source>
        <dbReference type="SAM" id="MobiDB-lite"/>
    </source>
</evidence>
<feature type="coiled-coil region" evidence="1">
    <location>
        <begin position="32"/>
        <end position="92"/>
    </location>
</feature>
<protein>
    <submittedName>
        <fullName evidence="3">Uncharacterized protein</fullName>
    </submittedName>
</protein>
<dbReference type="HOGENOM" id="CLU_1060339_0_0_5"/>
<keyword evidence="4" id="KW-1185">Reference proteome</keyword>
<dbReference type="AlphaFoldDB" id="B2ICD3"/>
<name>B2ICD3_BEII9</name>
<dbReference type="STRING" id="395963.Bind_3169"/>
<feature type="compositionally biased region" description="Basic and acidic residues" evidence="2">
    <location>
        <begin position="207"/>
        <end position="250"/>
    </location>
</feature>
<feature type="region of interest" description="Disordered" evidence="2">
    <location>
        <begin position="207"/>
        <end position="262"/>
    </location>
</feature>
<dbReference type="RefSeq" id="WP_012386078.1">
    <property type="nucleotide sequence ID" value="NC_010581.1"/>
</dbReference>
<sequence length="262" mass="28874">MFGKQPDREDLKVAQEKVFACEKALASGREALQRAQKRHALLGEEIEAARADDLEAAKRLAAAFSSEGDPAIKREKNKTGELEAQAAQLADAIAVIQADVALADAALVEARKARTGEIEAIVADFVADRFESLKASYEGLLREAALLMAASDSGGHRGFLADRGLAIDWRRPEFIEAHALVRSWRQALETDPDAKPDTTAAKALIDEEAARKAERDRQERAEEAAYRAERNAEIAKRQEENSRKEAEFLKGKPRFASTMRSF</sequence>
<evidence type="ECO:0000313" key="3">
    <source>
        <dbReference type="EMBL" id="ACB96730.1"/>
    </source>
</evidence>
<gene>
    <name evidence="3" type="ordered locus">Bind_3169</name>
</gene>
<keyword evidence="1" id="KW-0175">Coiled coil</keyword>
<proteinExistence type="predicted"/>
<evidence type="ECO:0000256" key="1">
    <source>
        <dbReference type="SAM" id="Coils"/>
    </source>
</evidence>
<organism evidence="3 4">
    <name type="scientific">Beijerinckia indica subsp. indica (strain ATCC 9039 / DSM 1715 / NCIMB 8712)</name>
    <dbReference type="NCBI Taxonomy" id="395963"/>
    <lineage>
        <taxon>Bacteria</taxon>
        <taxon>Pseudomonadati</taxon>
        <taxon>Pseudomonadota</taxon>
        <taxon>Alphaproteobacteria</taxon>
        <taxon>Hyphomicrobiales</taxon>
        <taxon>Beijerinckiaceae</taxon>
        <taxon>Beijerinckia</taxon>
    </lineage>
</organism>
<accession>B2ICD3</accession>
<reference evidence="4" key="1">
    <citation type="submission" date="2008-03" db="EMBL/GenBank/DDBJ databases">
        <title>Complete sequence of chromosome of Beijerinckia indica subsp. indica ATCC 9039.</title>
        <authorList>
            <consortium name="US DOE Joint Genome Institute"/>
            <person name="Copeland A."/>
            <person name="Lucas S."/>
            <person name="Lapidus A."/>
            <person name="Glavina del Rio T."/>
            <person name="Dalin E."/>
            <person name="Tice H."/>
            <person name="Bruce D."/>
            <person name="Goodwin L."/>
            <person name="Pitluck S."/>
            <person name="LaButti K."/>
            <person name="Schmutz J."/>
            <person name="Larimer F."/>
            <person name="Land M."/>
            <person name="Hauser L."/>
            <person name="Kyrpides N."/>
            <person name="Mikhailova N."/>
            <person name="Dunfield P.F."/>
            <person name="Dedysh S.N."/>
            <person name="Liesack W."/>
            <person name="Saw J.H."/>
            <person name="Alam M."/>
            <person name="Chen Y."/>
            <person name="Murrell J.C."/>
            <person name="Richardson P."/>
        </authorList>
    </citation>
    <scope>NUCLEOTIDE SEQUENCE [LARGE SCALE GENOMIC DNA]</scope>
    <source>
        <strain evidence="4">ATCC 9039 / DSM 1715 / NCIMB 8712</strain>
    </source>
</reference>
<reference evidence="3 4" key="2">
    <citation type="journal article" date="2010" name="J. Bacteriol.">
        <title>Complete genome sequence of Beijerinckia indica subsp. indica.</title>
        <authorList>
            <person name="Tamas I."/>
            <person name="Dedysh S.N."/>
            <person name="Liesack W."/>
            <person name="Stott M.B."/>
            <person name="Alam M."/>
            <person name="Murrell J.C."/>
            <person name="Dunfield P.F."/>
        </authorList>
    </citation>
    <scope>NUCLEOTIDE SEQUENCE [LARGE SCALE GENOMIC DNA]</scope>
    <source>
        <strain evidence="4">ATCC 9039 / DSM 1715 / NCIMB 8712</strain>
    </source>
</reference>
<dbReference type="KEGG" id="bid:Bind_3169"/>
<evidence type="ECO:0000313" key="4">
    <source>
        <dbReference type="Proteomes" id="UP000001695"/>
    </source>
</evidence>
<dbReference type="Proteomes" id="UP000001695">
    <property type="component" value="Chromosome"/>
</dbReference>